<evidence type="ECO:0000256" key="6">
    <source>
        <dbReference type="ARBA" id="ARBA00023306"/>
    </source>
</evidence>
<proteinExistence type="inferred from homology"/>
<gene>
    <name evidence="9" type="ORF">BDN70DRAFT_912885</name>
</gene>
<dbReference type="GO" id="GO:0070979">
    <property type="term" value="P:protein K11-linked ubiquitination"/>
    <property type="evidence" value="ECO:0007669"/>
    <property type="project" value="TreeGrafter"/>
</dbReference>
<evidence type="ECO:0000313" key="9">
    <source>
        <dbReference type="EMBL" id="KAF9480133.1"/>
    </source>
</evidence>
<evidence type="ECO:0000256" key="3">
    <source>
        <dbReference type="ARBA" id="ARBA00022618"/>
    </source>
</evidence>
<keyword evidence="10" id="KW-1185">Reference proteome</keyword>
<dbReference type="AlphaFoldDB" id="A0A9P5Z3S1"/>
<dbReference type="GO" id="GO:0051301">
    <property type="term" value="P:cell division"/>
    <property type="evidence" value="ECO:0007669"/>
    <property type="project" value="UniProtKB-KW"/>
</dbReference>
<evidence type="ECO:0000256" key="5">
    <source>
        <dbReference type="ARBA" id="ARBA00022786"/>
    </source>
</evidence>
<sequence>MEDPPPPADHVLRPHHIALLSILMTAFKDHEVKKFPAPFALHIYRVLLNEISEISQPKTHEELLLEVCTGPSADADECAEFKIVIRSIHEDLDKIDKMANFFGNVPGLFVVKNIEVQPRLIPRSIFGYFCRRCFITFTKLSFIGLNKLCEDYAAWCAGDSSAGYDIVHKEDLYSNLLMFKTQGDRTSWAKPIFYEKWEKHTAIGDENVAVESLRQFFEQHFHESHDSGYRPHALLNLVRMHYIEGEYVAARQFLSEAIVTARTIGDRITLHHCTSLMNRLPNENPGQRPILHAIQADIHPLEILFDVSKLMDEENDQPLSAAFHKIFQAVGLFDHWLDVQFALPSENQEWASHSVQSMVWREAGCDKLAALEENIVITFMEPGTDNNNRLAIILNKAYKQARQGKYTEALALLIDPSTWCGLILHDYGQWAYQIWRILTLRATRRGQFRLYRELLLPRRPDAAFNEKEYLFNVDGDKMSTIRESLYQTLQLRQLDQVTSGTEYLLQAIWHSEFLGRFNLYRTCIILLADIGLEFGMSKRSRRILEEILPQVINGEELEQRAVACFTLARCIIVAGESESTSDALQEALPYLLVAESDFLTLEMYQSLKDVQYMLSVVYHNLDLQDERQKAAQRHADSENKHQELERQVSDEEIHRMFELVATVGDALATRR</sequence>
<evidence type="ECO:0000259" key="8">
    <source>
        <dbReference type="Pfam" id="PF12862"/>
    </source>
</evidence>
<dbReference type="PANTHER" id="PTHR12830:SF9">
    <property type="entry name" value="ANAPHASE-PROMOTING COMPLEX SUBUNIT 5"/>
    <property type="match status" value="1"/>
</dbReference>
<dbReference type="PANTHER" id="PTHR12830">
    <property type="entry name" value="ANAPHASE-PROMOTING COMPLEX SUBUNIT 5"/>
    <property type="match status" value="1"/>
</dbReference>
<dbReference type="GO" id="GO:0005680">
    <property type="term" value="C:anaphase-promoting complex"/>
    <property type="evidence" value="ECO:0007669"/>
    <property type="project" value="InterPro"/>
</dbReference>
<evidence type="ECO:0000256" key="4">
    <source>
        <dbReference type="ARBA" id="ARBA00022776"/>
    </source>
</evidence>
<dbReference type="GO" id="GO:0045842">
    <property type="term" value="P:positive regulation of mitotic metaphase/anaphase transition"/>
    <property type="evidence" value="ECO:0007669"/>
    <property type="project" value="TreeGrafter"/>
</dbReference>
<keyword evidence="7" id="KW-0175">Coiled coil</keyword>
<keyword evidence="4" id="KW-0498">Mitosis</keyword>
<dbReference type="Proteomes" id="UP000807469">
    <property type="component" value="Unassembled WGS sequence"/>
</dbReference>
<dbReference type="InterPro" id="IPR037679">
    <property type="entry name" value="Apc5"/>
</dbReference>
<evidence type="ECO:0000313" key="10">
    <source>
        <dbReference type="Proteomes" id="UP000807469"/>
    </source>
</evidence>
<evidence type="ECO:0000256" key="2">
    <source>
        <dbReference type="ARBA" id="ARBA00016066"/>
    </source>
</evidence>
<feature type="domain" description="Anaphase-promoting complex subunit 5" evidence="8">
    <location>
        <begin position="205"/>
        <end position="281"/>
    </location>
</feature>
<comment type="similarity">
    <text evidence="1">Belongs to the APC5 family.</text>
</comment>
<feature type="coiled-coil region" evidence="7">
    <location>
        <begin position="620"/>
        <end position="654"/>
    </location>
</feature>
<evidence type="ECO:0000256" key="1">
    <source>
        <dbReference type="ARBA" id="ARBA00007450"/>
    </source>
</evidence>
<protein>
    <recommendedName>
        <fullName evidence="2">Anaphase-promoting complex subunit 5</fullName>
    </recommendedName>
</protein>
<keyword evidence="5" id="KW-0833">Ubl conjugation pathway</keyword>
<dbReference type="InterPro" id="IPR026000">
    <property type="entry name" value="Apc5_dom"/>
</dbReference>
<dbReference type="GO" id="GO:0031145">
    <property type="term" value="P:anaphase-promoting complex-dependent catabolic process"/>
    <property type="evidence" value="ECO:0007669"/>
    <property type="project" value="TreeGrafter"/>
</dbReference>
<dbReference type="OrthoDB" id="2504561at2759"/>
<organism evidence="9 10">
    <name type="scientific">Pholiota conissans</name>
    <dbReference type="NCBI Taxonomy" id="109636"/>
    <lineage>
        <taxon>Eukaryota</taxon>
        <taxon>Fungi</taxon>
        <taxon>Dikarya</taxon>
        <taxon>Basidiomycota</taxon>
        <taxon>Agaricomycotina</taxon>
        <taxon>Agaricomycetes</taxon>
        <taxon>Agaricomycetidae</taxon>
        <taxon>Agaricales</taxon>
        <taxon>Agaricineae</taxon>
        <taxon>Strophariaceae</taxon>
        <taxon>Pholiota</taxon>
    </lineage>
</organism>
<dbReference type="EMBL" id="MU155200">
    <property type="protein sequence ID" value="KAF9480133.1"/>
    <property type="molecule type" value="Genomic_DNA"/>
</dbReference>
<keyword evidence="6" id="KW-0131">Cell cycle</keyword>
<evidence type="ECO:0000256" key="7">
    <source>
        <dbReference type="SAM" id="Coils"/>
    </source>
</evidence>
<keyword evidence="3" id="KW-0132">Cell division</keyword>
<comment type="caution">
    <text evidence="9">The sequence shown here is derived from an EMBL/GenBank/DDBJ whole genome shotgun (WGS) entry which is preliminary data.</text>
</comment>
<accession>A0A9P5Z3S1</accession>
<dbReference type="Pfam" id="PF12862">
    <property type="entry name" value="ANAPC5"/>
    <property type="match status" value="1"/>
</dbReference>
<name>A0A9P5Z3S1_9AGAR</name>
<reference evidence="9" key="1">
    <citation type="submission" date="2020-11" db="EMBL/GenBank/DDBJ databases">
        <authorList>
            <consortium name="DOE Joint Genome Institute"/>
            <person name="Ahrendt S."/>
            <person name="Riley R."/>
            <person name="Andreopoulos W."/>
            <person name="Labutti K."/>
            <person name="Pangilinan J."/>
            <person name="Ruiz-Duenas F.J."/>
            <person name="Barrasa J.M."/>
            <person name="Sanchez-Garcia M."/>
            <person name="Camarero S."/>
            <person name="Miyauchi S."/>
            <person name="Serrano A."/>
            <person name="Linde D."/>
            <person name="Babiker R."/>
            <person name="Drula E."/>
            <person name="Ayuso-Fernandez I."/>
            <person name="Pacheco R."/>
            <person name="Padilla G."/>
            <person name="Ferreira P."/>
            <person name="Barriuso J."/>
            <person name="Kellner H."/>
            <person name="Castanera R."/>
            <person name="Alfaro M."/>
            <person name="Ramirez L."/>
            <person name="Pisabarro A.G."/>
            <person name="Kuo A."/>
            <person name="Tritt A."/>
            <person name="Lipzen A."/>
            <person name="He G."/>
            <person name="Yan M."/>
            <person name="Ng V."/>
            <person name="Cullen D."/>
            <person name="Martin F."/>
            <person name="Rosso M.-N."/>
            <person name="Henrissat B."/>
            <person name="Hibbett D."/>
            <person name="Martinez A.T."/>
            <person name="Grigoriev I.V."/>
        </authorList>
    </citation>
    <scope>NUCLEOTIDE SEQUENCE</scope>
    <source>
        <strain evidence="9">CIRM-BRFM 674</strain>
    </source>
</reference>